<dbReference type="EMBL" id="JAUEOZ010000001">
    <property type="protein sequence ID" value="MDN2480451.1"/>
    <property type="molecule type" value="Genomic_DNA"/>
</dbReference>
<name>A0ABT7XXF3_9VIBR</name>
<reference evidence="1" key="1">
    <citation type="submission" date="2024-05" db="EMBL/GenBank/DDBJ databases">
        <title>Genome Sequences of Four Agar- Degrading Marine Bacteria.</title>
        <authorList>
            <person name="Phillips E.K."/>
            <person name="Shaffer J.C."/>
            <person name="Henson M.W."/>
            <person name="Temperton B."/>
            <person name="Thrash C.J."/>
            <person name="Martin M.O."/>
        </authorList>
    </citation>
    <scope>NUCLEOTIDE SEQUENCE</scope>
    <source>
        <strain evidence="1">EKP203</strain>
    </source>
</reference>
<organism evidence="1 2">
    <name type="scientific">Vibrio agarivorans</name>
    <dbReference type="NCBI Taxonomy" id="153622"/>
    <lineage>
        <taxon>Bacteria</taxon>
        <taxon>Pseudomonadati</taxon>
        <taxon>Pseudomonadota</taxon>
        <taxon>Gammaproteobacteria</taxon>
        <taxon>Vibrionales</taxon>
        <taxon>Vibrionaceae</taxon>
        <taxon>Vibrio</taxon>
    </lineage>
</organism>
<dbReference type="Proteomes" id="UP001169719">
    <property type="component" value="Unassembled WGS sequence"/>
</dbReference>
<keyword evidence="2" id="KW-1185">Reference proteome</keyword>
<dbReference type="RefSeq" id="WP_289960692.1">
    <property type="nucleotide sequence ID" value="NZ_JAUEOZ010000001.1"/>
</dbReference>
<accession>A0ABT7XXF3</accession>
<proteinExistence type="predicted"/>
<evidence type="ECO:0000313" key="1">
    <source>
        <dbReference type="EMBL" id="MDN2480451.1"/>
    </source>
</evidence>
<evidence type="ECO:0000313" key="2">
    <source>
        <dbReference type="Proteomes" id="UP001169719"/>
    </source>
</evidence>
<sequence>MKKLIPILATATLIGCGGSDNNDNPPTLPSAAIYTSGASQFHKVENTSAKFNANLSCSEYVRQIGEGEHNLPELDLLFEFNESLQGGQCRLEEVVATEKDLFLKGAFFGFTLHTEGSDAPVVVDCEILRVPMYDHSAGNDQLQCLATGTEDGNSISNYGLSLADNGDLYYVKKYEHIDMTELWRFNRNEQLTKVSELDFNLPSRPNLYETYTATGDYALVIANGGWNGSTAALLDVQNDDIEYFQWEENDQGSPPNASADEVGNLVFVNSMQEGYQYFNLDTGEVNTIEHFSFPTAVFGTPEAAYTVTYFEELNWRQTLMAVDFNTNTLKRVDGSTTYTNPTAVTQGESEVVFVKYQEDGDDVTRIGYIDSDGANVHKDDLMADYEYEFQNYQITPIAGGVRITDTDPENHPMTVYISTHNFEAFESEEEFKTVVQTFPVQKLSN</sequence>
<dbReference type="PROSITE" id="PS51257">
    <property type="entry name" value="PROKAR_LIPOPROTEIN"/>
    <property type="match status" value="1"/>
</dbReference>
<comment type="caution">
    <text evidence="1">The sequence shown here is derived from an EMBL/GenBank/DDBJ whole genome shotgun (WGS) entry which is preliminary data.</text>
</comment>
<gene>
    <name evidence="1" type="ORF">QWJ08_03435</name>
</gene>
<protein>
    <recommendedName>
        <fullName evidence="3">Lipoprotein</fullName>
    </recommendedName>
</protein>
<evidence type="ECO:0008006" key="3">
    <source>
        <dbReference type="Google" id="ProtNLM"/>
    </source>
</evidence>